<dbReference type="EMBL" id="CM000785">
    <property type="protein sequence ID" value="AQL07998.1"/>
    <property type="molecule type" value="Genomic_DNA"/>
</dbReference>
<dbReference type="SUPFAM" id="SSF52047">
    <property type="entry name" value="RNI-like"/>
    <property type="match status" value="1"/>
</dbReference>
<name>A0A1D6PEN8_MAIZE</name>
<reference evidence="1" key="1">
    <citation type="submission" date="2015-12" db="EMBL/GenBank/DDBJ databases">
        <title>Update maize B73 reference genome by single molecule sequencing technologies.</title>
        <authorList>
            <consortium name="Maize Genome Sequencing Project"/>
            <person name="Ware D."/>
        </authorList>
    </citation>
    <scope>NUCLEOTIDE SEQUENCE</scope>
    <source>
        <tissue evidence="1">Seedling</tissue>
    </source>
</reference>
<dbReference type="InterPro" id="IPR032675">
    <property type="entry name" value="LRR_dom_sf"/>
</dbReference>
<dbReference type="AlphaFoldDB" id="A0A1D6PEN8"/>
<protein>
    <submittedName>
        <fullName evidence="1">Disease resistance protein</fullName>
    </submittedName>
</protein>
<dbReference type="ExpressionAtlas" id="A0A1D6PEN8">
    <property type="expression patterns" value="baseline and differential"/>
</dbReference>
<dbReference type="Gene3D" id="3.80.10.10">
    <property type="entry name" value="Ribonuclease Inhibitor"/>
    <property type="match status" value="1"/>
</dbReference>
<dbReference type="InParanoid" id="A0A1D6PEN8"/>
<gene>
    <name evidence="1" type="ORF">ZEAMMB73_Zm00001d047900</name>
</gene>
<evidence type="ECO:0000313" key="1">
    <source>
        <dbReference type="EMBL" id="AQL07998.1"/>
    </source>
</evidence>
<sequence>MLGSLALGGAVLLLFFGKWWQPLAGTDWRVKELTDAAARLLEPGDNHRYNMFPSDTHVRVHDVVRDAALRFAPAKWLVHSGAGLREPPREEAPAKVGGALVDAQPASLMLQRNKALPKRMLQAIQDLTKLTYLDLENTGIQDAFPMEVLEVFTASIVSVADNYVAPDIDDLESSGARMASLGIWLDTTRDVERFARLAPGVRARSLHLRKLEGARAQPLLSAEHAPELAGVQESLRELVLYSSDVEEVTADAHVPRLEVIKFGFPFLTKLRVMEWSTGVQHLPCLESLNLSGCNGLTRLLGGAEDGGSAAKEVAVFPRLRLHDHLRSRSSSPRQLPHVILVAPPPPR</sequence>
<accession>A0A1D6PEN8</accession>
<proteinExistence type="predicted"/>
<organism evidence="1">
    <name type="scientific">Zea mays</name>
    <name type="common">Maize</name>
    <dbReference type="NCBI Taxonomy" id="4577"/>
    <lineage>
        <taxon>Eukaryota</taxon>
        <taxon>Viridiplantae</taxon>
        <taxon>Streptophyta</taxon>
        <taxon>Embryophyta</taxon>
        <taxon>Tracheophyta</taxon>
        <taxon>Spermatophyta</taxon>
        <taxon>Magnoliopsida</taxon>
        <taxon>Liliopsida</taxon>
        <taxon>Poales</taxon>
        <taxon>Poaceae</taxon>
        <taxon>PACMAD clade</taxon>
        <taxon>Panicoideae</taxon>
        <taxon>Andropogonodae</taxon>
        <taxon>Andropogoneae</taxon>
        <taxon>Tripsacinae</taxon>
        <taxon>Zea</taxon>
    </lineage>
</organism>